<organism evidence="1 2">
    <name type="scientific">Hibiscus syriacus</name>
    <name type="common">Rose of Sharon</name>
    <dbReference type="NCBI Taxonomy" id="106335"/>
    <lineage>
        <taxon>Eukaryota</taxon>
        <taxon>Viridiplantae</taxon>
        <taxon>Streptophyta</taxon>
        <taxon>Embryophyta</taxon>
        <taxon>Tracheophyta</taxon>
        <taxon>Spermatophyta</taxon>
        <taxon>Magnoliopsida</taxon>
        <taxon>eudicotyledons</taxon>
        <taxon>Gunneridae</taxon>
        <taxon>Pentapetalae</taxon>
        <taxon>rosids</taxon>
        <taxon>malvids</taxon>
        <taxon>Malvales</taxon>
        <taxon>Malvaceae</taxon>
        <taxon>Malvoideae</taxon>
        <taxon>Hibiscus</taxon>
    </lineage>
</organism>
<name>A0A6A2W9W4_HIBSY</name>
<evidence type="ECO:0000313" key="2">
    <source>
        <dbReference type="Proteomes" id="UP000436088"/>
    </source>
</evidence>
<evidence type="ECO:0000313" key="1">
    <source>
        <dbReference type="EMBL" id="KAE8654218.1"/>
    </source>
</evidence>
<gene>
    <name evidence="1" type="ORF">F3Y22_tig00117056pilonHSYRG01139</name>
</gene>
<proteinExistence type="predicted"/>
<accession>A0A6A2W9W4</accession>
<dbReference type="Proteomes" id="UP000436088">
    <property type="component" value="Unassembled WGS sequence"/>
</dbReference>
<sequence length="207" mass="23067">MKEPRRLRLVNCAALATCSMLFFLVYATLFQSNDTVFELSENEGGYSLPNSNSNLSSERINVDAVDPQEFLLRRLVRGDDQVEFDSSGFSRHVDVHSQVCVENKPVRICNKGLTVHVPIDHQPQVKRIVKPYAMQQDETAKRVVSPVQILHGNNAAMNPPPACNFTHNVTAVVFSSKGFAGNFFMSSMRLSSLCSSPPAIFDRDLSF</sequence>
<comment type="caution">
    <text evidence="1">The sequence shown here is derived from an EMBL/GenBank/DDBJ whole genome shotgun (WGS) entry which is preliminary data.</text>
</comment>
<keyword evidence="2" id="KW-1185">Reference proteome</keyword>
<protein>
    <submittedName>
        <fullName evidence="1">RNAse THREE-like protein 2 isoform 1</fullName>
    </submittedName>
</protein>
<dbReference type="AlphaFoldDB" id="A0A6A2W9W4"/>
<dbReference type="EMBL" id="VEPZ02001788">
    <property type="protein sequence ID" value="KAE8654218.1"/>
    <property type="molecule type" value="Genomic_DNA"/>
</dbReference>
<reference evidence="1" key="1">
    <citation type="submission" date="2019-09" db="EMBL/GenBank/DDBJ databases">
        <title>Draft genome information of white flower Hibiscus syriacus.</title>
        <authorList>
            <person name="Kim Y.-M."/>
        </authorList>
    </citation>
    <scope>NUCLEOTIDE SEQUENCE [LARGE SCALE GENOMIC DNA]</scope>
    <source>
        <strain evidence="1">YM2019G1</strain>
    </source>
</reference>